<evidence type="ECO:0000256" key="14">
    <source>
        <dbReference type="PROSITE-ProRule" id="PRU00124"/>
    </source>
</evidence>
<feature type="disulfide bond" evidence="14">
    <location>
        <begin position="867"/>
        <end position="882"/>
    </location>
</feature>
<evidence type="ECO:0000256" key="2">
    <source>
        <dbReference type="ARBA" id="ARBA00009939"/>
    </source>
</evidence>
<dbReference type="InterPro" id="IPR011042">
    <property type="entry name" value="6-blade_b-propeller_TolB-like"/>
</dbReference>
<keyword evidence="12" id="KW-0325">Glycoprotein</keyword>
<dbReference type="SMART" id="SM00192">
    <property type="entry name" value="LDLa"/>
    <property type="match status" value="17"/>
</dbReference>
<feature type="disulfide bond" evidence="14">
    <location>
        <begin position="1070"/>
        <end position="1085"/>
    </location>
</feature>
<comment type="similarity">
    <text evidence="2">Belongs to the LDLR family.</text>
</comment>
<dbReference type="Pfam" id="PF12662">
    <property type="entry name" value="cEGF"/>
    <property type="match status" value="1"/>
</dbReference>
<keyword evidence="4" id="KW-0254">Endocytosis</keyword>
<dbReference type="GO" id="GO:0016324">
    <property type="term" value="C:apical plasma membrane"/>
    <property type="evidence" value="ECO:0007669"/>
    <property type="project" value="TreeGrafter"/>
</dbReference>
<keyword evidence="7" id="KW-0677">Repeat</keyword>
<dbReference type="FunFam" id="4.10.400.10:FF:000065">
    <property type="entry name" value="Transmembrane protease serine 7"/>
    <property type="match status" value="1"/>
</dbReference>
<feature type="disulfide bond" evidence="14">
    <location>
        <begin position="82"/>
        <end position="97"/>
    </location>
</feature>
<feature type="disulfide bond" evidence="14">
    <location>
        <begin position="1187"/>
        <end position="1202"/>
    </location>
</feature>
<dbReference type="GO" id="GO:0006898">
    <property type="term" value="P:receptor-mediated endocytosis"/>
    <property type="evidence" value="ECO:0007669"/>
    <property type="project" value="TreeGrafter"/>
</dbReference>
<keyword evidence="8 17" id="KW-1133">Transmembrane helix</keyword>
<dbReference type="InterPro" id="IPR049883">
    <property type="entry name" value="NOTCH1_EGF-like"/>
</dbReference>
<dbReference type="SMART" id="SM00135">
    <property type="entry name" value="LY"/>
    <property type="match status" value="11"/>
</dbReference>
<feature type="disulfide bond" evidence="14">
    <location>
        <begin position="827"/>
        <end position="842"/>
    </location>
</feature>
<dbReference type="Gene3D" id="2.10.25.10">
    <property type="entry name" value="Laminin"/>
    <property type="match status" value="5"/>
</dbReference>
<evidence type="ECO:0000256" key="9">
    <source>
        <dbReference type="ARBA" id="ARBA00023136"/>
    </source>
</evidence>
<dbReference type="FunFam" id="2.120.10.30:FF:000241">
    <property type="entry name" value="Low-density lipoprotein receptor-related protein 6"/>
    <property type="match status" value="1"/>
</dbReference>
<dbReference type="SMART" id="SM00181">
    <property type="entry name" value="EGF"/>
    <property type="match status" value="11"/>
</dbReference>
<evidence type="ECO:0000259" key="19">
    <source>
        <dbReference type="PROSITE" id="PS50026"/>
    </source>
</evidence>
<dbReference type="InterPro" id="IPR000742">
    <property type="entry name" value="EGF"/>
</dbReference>
<keyword evidence="6 18" id="KW-0732">Signal</keyword>
<feature type="repeat" description="LDL-receptor class B" evidence="15">
    <location>
        <begin position="1542"/>
        <end position="1585"/>
    </location>
</feature>
<feature type="disulfide bond" evidence="14">
    <location>
        <begin position="1148"/>
        <end position="1163"/>
    </location>
</feature>
<feature type="disulfide bond" evidence="14">
    <location>
        <begin position="110"/>
        <end position="128"/>
    </location>
</feature>
<dbReference type="InterPro" id="IPR023415">
    <property type="entry name" value="LDLR_class-A_CS"/>
</dbReference>
<dbReference type="PROSITE" id="PS50026">
    <property type="entry name" value="EGF_3"/>
    <property type="match status" value="2"/>
</dbReference>
<dbReference type="Proteomes" id="UP000694402">
    <property type="component" value="Unassembled WGS sequence"/>
</dbReference>
<feature type="chain" id="PRO_5044310390" description="EGF-like domain-containing protein" evidence="18">
    <location>
        <begin position="23"/>
        <end position="2248"/>
    </location>
</feature>
<dbReference type="PROSITE" id="PS00022">
    <property type="entry name" value="EGF_1"/>
    <property type="match status" value="1"/>
</dbReference>
<dbReference type="PRINTS" id="PR00261">
    <property type="entry name" value="LDLRECEPTOR"/>
</dbReference>
<dbReference type="CDD" id="cd00054">
    <property type="entry name" value="EGF_CA"/>
    <property type="match status" value="1"/>
</dbReference>
<dbReference type="PROSITE" id="PS01209">
    <property type="entry name" value="LDLRA_1"/>
    <property type="match status" value="9"/>
</dbReference>
<dbReference type="GO" id="GO:0042562">
    <property type="term" value="F:hormone binding"/>
    <property type="evidence" value="ECO:0007669"/>
    <property type="project" value="TreeGrafter"/>
</dbReference>
<dbReference type="PROSITE" id="PS51120">
    <property type="entry name" value="LDLRB"/>
    <property type="match status" value="1"/>
</dbReference>
<dbReference type="GeneTree" id="ENSGT00940000162544"/>
<accession>A0A8C8H2P2</accession>
<proteinExistence type="inferred from homology"/>
<dbReference type="GO" id="GO:0005509">
    <property type="term" value="F:calcium ion binding"/>
    <property type="evidence" value="ECO:0007669"/>
    <property type="project" value="InterPro"/>
</dbReference>
<dbReference type="CDD" id="cd00112">
    <property type="entry name" value="LDLa"/>
    <property type="match status" value="17"/>
</dbReference>
<dbReference type="InterPro" id="IPR009030">
    <property type="entry name" value="Growth_fac_rcpt_cys_sf"/>
</dbReference>
<evidence type="ECO:0000256" key="6">
    <source>
        <dbReference type="ARBA" id="ARBA00022729"/>
    </source>
</evidence>
<keyword evidence="21" id="KW-1185">Reference proteome</keyword>
<keyword evidence="10 13" id="KW-1015">Disulfide bond</keyword>
<dbReference type="SUPFAM" id="SSF57184">
    <property type="entry name" value="Growth factor receptor domain"/>
    <property type="match status" value="2"/>
</dbReference>
<feature type="disulfide bond" evidence="14">
    <location>
        <begin position="32"/>
        <end position="50"/>
    </location>
</feature>
<keyword evidence="5 17" id="KW-0812">Transmembrane</keyword>
<name>A0A8C8H2P2_ONCTS</name>
<feature type="disulfide bond" evidence="13">
    <location>
        <begin position="2153"/>
        <end position="2162"/>
    </location>
</feature>
<dbReference type="InterPro" id="IPR000152">
    <property type="entry name" value="EGF-type_Asp/Asn_hydroxyl_site"/>
</dbReference>
<feature type="disulfide bond" evidence="14">
    <location>
        <begin position="1109"/>
        <end position="1124"/>
    </location>
</feature>
<dbReference type="Pfam" id="PF14670">
    <property type="entry name" value="FXa_inhibition"/>
    <property type="match status" value="1"/>
</dbReference>
<keyword evidence="3 13" id="KW-0245">EGF-like domain</keyword>
<comment type="subcellular location">
    <subcellularLocation>
        <location evidence="1">Membrane</location>
        <topology evidence="1">Single-pass type I membrane protein</topology>
    </subcellularLocation>
</comment>
<feature type="disulfide bond" evidence="14">
    <location>
        <begin position="980"/>
        <end position="995"/>
    </location>
</feature>
<keyword evidence="11" id="KW-0675">Receptor</keyword>
<feature type="disulfide bond" evidence="14">
    <location>
        <begin position="146"/>
        <end position="164"/>
    </location>
</feature>
<dbReference type="PROSITE" id="PS00010">
    <property type="entry name" value="ASX_HYDROXYL"/>
    <property type="match status" value="2"/>
</dbReference>
<feature type="disulfide bond" evidence="14">
    <location>
        <begin position="1175"/>
        <end position="1193"/>
    </location>
</feature>
<feature type="disulfide bond" evidence="14">
    <location>
        <begin position="103"/>
        <end position="115"/>
    </location>
</feature>
<feature type="disulfide bond" evidence="14">
    <location>
        <begin position="2068"/>
        <end position="2083"/>
    </location>
</feature>
<feature type="disulfide bond" evidence="14">
    <location>
        <begin position="1208"/>
        <end position="1220"/>
    </location>
</feature>
<reference evidence="20" key="1">
    <citation type="submission" date="2025-08" db="UniProtKB">
        <authorList>
            <consortium name="Ensembl"/>
        </authorList>
    </citation>
    <scope>IDENTIFICATION</scope>
</reference>
<evidence type="ECO:0000256" key="15">
    <source>
        <dbReference type="PROSITE-ProRule" id="PRU00461"/>
    </source>
</evidence>
<feature type="disulfide bond" evidence="14">
    <location>
        <begin position="1227"/>
        <end position="1242"/>
    </location>
</feature>
<dbReference type="SUPFAM" id="SSF57424">
    <property type="entry name" value="LDL receptor-like module"/>
    <property type="match status" value="17"/>
</dbReference>
<keyword evidence="9 17" id="KW-0472">Membrane</keyword>
<dbReference type="PANTHER" id="PTHR22722:SF12">
    <property type="entry name" value="EGF-LIKE DOMAIN-CONTAINING PROTEIN"/>
    <property type="match status" value="1"/>
</dbReference>
<sequence>MELLQFTCLLLLISLKCLTGFGQQCGGNQWQCDDGTCLPLSWHCDGHGDCMDGSDEMACPCPRGQVACMAGAPGCVSTSAVCDGQRQCSDGSDEFNCPENQGCLQGDWRCRNKICIPKDQYCNGANDCVDNSDEACGWCGPMAVRCPGGACLTEDERCDGKLHCSDGSDEPSTCGRTCSEENGGCSYSCVDQPWGALCSCPKGYRLSANGASCLDVDECALPYGPCMHFCVNTPGSFYCHCRDGFQLQGTTYCYAKGNYTKFLTAKKGTIGFLNLKTLRFESIQSIGYDPLAVAFDLSRSSFYWADNQGNIYKAKEQQSRILYHGQYGVRSLVCDWLTGQLYWTNQKTRSIHVGAADGSGFATVLAKNIDPLELVLLPIESLLFWINKGPDDKISLERSGMDGIKQESLVVLTAQAPRSLTLDVTARRLYWMSDFKKSIETVRVDGSGRYSFLEFFKRRLAQSLAVFERWFYWTDQKGLWRSPQDRPNQKTFIQRTTLPVLEAYHEQQQPKAPSACVKSGCQLCMLTLDLPAGFTCTCPDDKLLMADGSCEYPRFAYATSTTLNLFELKGKELIKTKLLTTDDVMESFDIDWRGDWVYWANSTGHVMRWSLNTGQTETVPTLRPACMVSVDQKMRNLYWLSCDEACVGVTNMDQGYPRRLYQSGSEVRDVYLDWQRGRLYLLEAGWILSMRLPGGNPRKVLRVEGHVAGRIVLDLQSNTLLWNTDGDDLKIMSLLKSQTHLVGREWNVPGSIVAAHSPLLVSLFNDVITVWDRRDRRRVHDVPVGPGVVRVIVALDVKEVPPAQPVCTSPSVRCRGSTLCISQTQLCDTLRDCPDGFDEESCITKCPNRGEFRCKDRRKCIKRSLVCDGRAHCHDGSDEIGCPTIAAPTSQTAPLKCRMGSRLCKDGRECVLHSHVCDGEVDCKDGSDEQDCGESPVPLTTAYLAPTTTVPDIIPAQPVCTSPSVRCRGSTLCISQTQLCDTLRDCPDGFDEESCITKCPNGGEFRCKDRRKCIKRSLVCDGRAHCHDGSDEIGCPTITAPTSQTAPLKCRMGSRLCKDGRECVLHSHVCDGEVDCKDGSDEQDCELLCKAGQFQCAHGKKCIDQQQMCDGKAQCQDRSDEMDCFKPTKSCSHRCDNNSRCIPETFLCDGESDCSDGSDEEDCVAKLCGQQQYHCSNGQCVSEALRCDGHADCGDHSDEMGCAKPPHCPPERRCPNSHECLVEEWLCDGEQDCQDGSDEMNCKVSPVMCGEFQWSCVSKTQCIPATWRCDGQKDCEDYSDEAGCDQLKCSNQLYQCGSGECVDHSLLCDHIINCPDGSDEGHGCSTNNCSSPGTPQCDQHCVSTPYGPRCICAAGFRLQANGVSCVDVDECNEVLTPVCSHTCLNTRSSFLCRCHHGYLLEPNGHSCKTQDEAHLLASVQNELLVLGLHSASLSLLSTSQTPVFCVDYDWRDQRVYWVSLEEESIKWTSINTKDTGTLVKGVKSDSIAVDWVGRNLYWLDGLASQILAVRLGTSTVKSQNYIVVLDEDLEQPRSLLLLPHKGLMYWSEVGSDPQIERSAMDGSERKVVLTHGLSWPVSLSVDTLTDRIYWADEKLQCIGSVSLEGHNVRLLQLTEMPSPFSVMVFNDMVYWSDTKRRTIQVSHKNTGKNRKVLLKRPGQPFDIRIMHPLRQTNVSSPCEKLQCSHICLLAPGLSTGPRAGSTGPKAVCRCAAGLLLAGDGLTCSTLVDTTFLLLLSPTAVTQIYLSTIHNGVGLKRLPEHHIWSLPWAHQASGLDFAVQERNLYLADAAQGSVDLLKLSSSGLKHGSRVLNLQDDTVMALAVDWVTLNLYWSSRKQPDLHVTTTRGQHTAPLLQLGLQGTTSIALHPPSGRLCFTALGQVNVRSLPQVDCAFMDGRSQKLLWRKAVMPTSLLFSNKGTRLYWADIGAGVIDSILLDGSGYKQFKADPGLMSFTLAENVLLWSSLDKDVTRIWFSDGFQPKQLFEVNTNVVALRVYSKTSQKGTNSCSERNGGCSQLCLAYPGGRSCRCGRGYQPVDTNTCSPSPPLQCPEGSRACSDGSRCLPLTKFCNHQTDCLDHSDEIKCWSGVNPQDVSHSKPSQGHAGSTVPPSQDWSGRTTTGGVEVQKLDSESCDAQQCNGHGKCVTRGGETTCQCVLGYHGVFCEEGEGPGVSNAPLTLGILSLIGGVLIAAVIIRKSRARAAARGQSTDKETLMTNMDEQTVYAVSFNNDLYDPDQELISSADGTSQHL</sequence>
<feature type="domain" description="EGF-like" evidence="19">
    <location>
        <begin position="2127"/>
        <end position="2163"/>
    </location>
</feature>
<feature type="signal peptide" evidence="18">
    <location>
        <begin position="1"/>
        <end position="22"/>
    </location>
</feature>
<dbReference type="InterPro" id="IPR000033">
    <property type="entry name" value="LDLR_classB_rpt"/>
</dbReference>
<feature type="disulfide bond" evidence="14">
    <location>
        <begin position="44"/>
        <end position="59"/>
    </location>
</feature>
<dbReference type="FunFam" id="2.10.25.10:FF:000009">
    <property type="entry name" value="Low-density lipoprotein receptor isoform 1"/>
    <property type="match status" value="1"/>
</dbReference>
<dbReference type="Pfam" id="PF00058">
    <property type="entry name" value="Ldl_recept_b"/>
    <property type="match status" value="1"/>
</dbReference>
<dbReference type="Gene3D" id="2.120.10.30">
    <property type="entry name" value="TolB, C-terminal domain"/>
    <property type="match status" value="4"/>
</dbReference>
<feature type="disulfide bond" evidence="14">
    <location>
        <begin position="1020"/>
        <end position="1035"/>
    </location>
</feature>
<dbReference type="InterPro" id="IPR026823">
    <property type="entry name" value="cEGF"/>
</dbReference>
<evidence type="ECO:0000256" key="10">
    <source>
        <dbReference type="ARBA" id="ARBA00023157"/>
    </source>
</evidence>
<dbReference type="InterPro" id="IPR051221">
    <property type="entry name" value="LDLR-related"/>
</dbReference>
<evidence type="ECO:0000256" key="5">
    <source>
        <dbReference type="ARBA" id="ARBA00022692"/>
    </source>
</evidence>
<evidence type="ECO:0000256" key="12">
    <source>
        <dbReference type="ARBA" id="ARBA00023180"/>
    </source>
</evidence>
<feature type="domain" description="EGF-like" evidence="19">
    <location>
        <begin position="215"/>
        <end position="254"/>
    </location>
</feature>
<dbReference type="InterPro" id="IPR001881">
    <property type="entry name" value="EGF-like_Ca-bd_dom"/>
</dbReference>
<evidence type="ECO:0000313" key="20">
    <source>
        <dbReference type="Ensembl" id="ENSOTSP00005056090.2"/>
    </source>
</evidence>
<evidence type="ECO:0000256" key="1">
    <source>
        <dbReference type="ARBA" id="ARBA00004479"/>
    </source>
</evidence>
<feature type="disulfide bond" evidence="14">
    <location>
        <begin position="139"/>
        <end position="151"/>
    </location>
</feature>
<feature type="region of interest" description="Disordered" evidence="16">
    <location>
        <begin position="2092"/>
        <end position="2117"/>
    </location>
</feature>
<dbReference type="InterPro" id="IPR036055">
    <property type="entry name" value="LDL_receptor-like_sf"/>
</dbReference>
<dbReference type="SMART" id="SM00179">
    <property type="entry name" value="EGF_CA"/>
    <property type="match status" value="4"/>
</dbReference>
<evidence type="ECO:0000256" key="13">
    <source>
        <dbReference type="PROSITE-ProRule" id="PRU00076"/>
    </source>
</evidence>
<feature type="disulfide bond" evidence="14">
    <location>
        <begin position="1269"/>
        <end position="1284"/>
    </location>
</feature>
<evidence type="ECO:0000256" key="16">
    <source>
        <dbReference type="SAM" id="MobiDB-lite"/>
    </source>
</evidence>
<comment type="caution">
    <text evidence="13">Lacks conserved residue(s) required for the propagation of feature annotation.</text>
</comment>
<organism evidence="20 21">
    <name type="scientific">Oncorhynchus tshawytscha</name>
    <name type="common">Chinook salmon</name>
    <name type="synonym">Salmo tshawytscha</name>
    <dbReference type="NCBI Taxonomy" id="74940"/>
    <lineage>
        <taxon>Eukaryota</taxon>
        <taxon>Metazoa</taxon>
        <taxon>Chordata</taxon>
        <taxon>Craniata</taxon>
        <taxon>Vertebrata</taxon>
        <taxon>Euteleostomi</taxon>
        <taxon>Actinopterygii</taxon>
        <taxon>Neopterygii</taxon>
        <taxon>Teleostei</taxon>
        <taxon>Protacanthopterygii</taxon>
        <taxon>Salmoniformes</taxon>
        <taxon>Salmonidae</taxon>
        <taxon>Salmoninae</taxon>
        <taxon>Oncorhynchus</taxon>
    </lineage>
</organism>
<evidence type="ECO:0000256" key="18">
    <source>
        <dbReference type="SAM" id="SignalP"/>
    </source>
</evidence>
<evidence type="ECO:0000256" key="11">
    <source>
        <dbReference type="ARBA" id="ARBA00023170"/>
    </source>
</evidence>
<evidence type="ECO:0000256" key="17">
    <source>
        <dbReference type="SAM" id="Phobius"/>
    </source>
</evidence>
<dbReference type="GO" id="GO:0043235">
    <property type="term" value="C:receptor complex"/>
    <property type="evidence" value="ECO:0007669"/>
    <property type="project" value="TreeGrafter"/>
</dbReference>
<evidence type="ECO:0000256" key="4">
    <source>
        <dbReference type="ARBA" id="ARBA00022583"/>
    </source>
</evidence>
<evidence type="ECO:0000313" key="21">
    <source>
        <dbReference type="Proteomes" id="UP000694402"/>
    </source>
</evidence>
<protein>
    <recommendedName>
        <fullName evidence="19">EGF-like domain-containing protein</fullName>
    </recommendedName>
</protein>
<dbReference type="PANTHER" id="PTHR22722">
    <property type="entry name" value="LOW-DENSITY LIPOPROTEIN RECEPTOR-RELATED PROTEIN 2-RELATED"/>
    <property type="match status" value="1"/>
</dbReference>
<dbReference type="InterPro" id="IPR002172">
    <property type="entry name" value="LDrepeatLR_classA_rpt"/>
</dbReference>
<feature type="disulfide bond" evidence="14">
    <location>
        <begin position="917"/>
        <end position="932"/>
    </location>
</feature>
<dbReference type="Gene3D" id="4.10.400.10">
    <property type="entry name" value="Low-density Lipoprotein Receptor"/>
    <property type="match status" value="17"/>
</dbReference>
<evidence type="ECO:0000256" key="7">
    <source>
        <dbReference type="ARBA" id="ARBA00022737"/>
    </source>
</evidence>
<dbReference type="PROSITE" id="PS01187">
    <property type="entry name" value="EGF_CA"/>
    <property type="match status" value="2"/>
</dbReference>
<dbReference type="Ensembl" id="ENSOTST00005061083.2">
    <property type="protein sequence ID" value="ENSOTSP00005056090.2"/>
    <property type="gene ID" value="ENSOTSG00005027117.2"/>
</dbReference>
<evidence type="ECO:0000256" key="8">
    <source>
        <dbReference type="ARBA" id="ARBA00022989"/>
    </source>
</evidence>
<feature type="disulfide bond" evidence="14">
    <location>
        <begin position="1168"/>
        <end position="1180"/>
    </location>
</feature>
<dbReference type="PROSITE" id="PS50068">
    <property type="entry name" value="LDLRA_2"/>
    <property type="match status" value="17"/>
</dbReference>
<dbReference type="PROSITE" id="PS01186">
    <property type="entry name" value="EGF_2"/>
    <property type="match status" value="2"/>
</dbReference>
<dbReference type="InterPro" id="IPR018097">
    <property type="entry name" value="EGF_Ca-bd_CS"/>
</dbReference>
<reference evidence="20" key="2">
    <citation type="submission" date="2025-09" db="UniProtKB">
        <authorList>
            <consortium name="Ensembl"/>
        </authorList>
    </citation>
    <scope>IDENTIFICATION</scope>
</reference>
<feature type="disulfide bond" evidence="14">
    <location>
        <begin position="25"/>
        <end position="37"/>
    </location>
</feature>
<evidence type="ECO:0000256" key="3">
    <source>
        <dbReference type="ARBA" id="ARBA00022536"/>
    </source>
</evidence>
<dbReference type="SUPFAM" id="SSF63825">
    <property type="entry name" value="YWTD domain"/>
    <property type="match status" value="4"/>
</dbReference>
<feature type="disulfide bond" evidence="14">
    <location>
        <begin position="1296"/>
        <end position="1314"/>
    </location>
</feature>
<gene>
    <name evidence="20" type="primary">LOC112221621</name>
</gene>
<feature type="transmembrane region" description="Helical" evidence="17">
    <location>
        <begin position="2175"/>
        <end position="2193"/>
    </location>
</feature>
<dbReference type="SUPFAM" id="SSF57196">
    <property type="entry name" value="EGF/Laminin"/>
    <property type="match status" value="1"/>
</dbReference>
<dbReference type="Pfam" id="PF07645">
    <property type="entry name" value="EGF_CA"/>
    <property type="match status" value="1"/>
</dbReference>
<feature type="disulfide bond" evidence="14">
    <location>
        <begin position="1289"/>
        <end position="1301"/>
    </location>
</feature>
<dbReference type="Pfam" id="PF00057">
    <property type="entry name" value="Ldl_recept_a"/>
    <property type="match status" value="16"/>
</dbReference>